<dbReference type="InterPro" id="IPR036928">
    <property type="entry name" value="AS_sf"/>
</dbReference>
<feature type="domain" description="Amidase" evidence="1">
    <location>
        <begin position="18"/>
        <end position="179"/>
    </location>
</feature>
<dbReference type="RefSeq" id="WP_100162415.1">
    <property type="nucleotide sequence ID" value="NZ_PGTB01000030.1"/>
</dbReference>
<comment type="caution">
    <text evidence="2">The sequence shown here is derived from an EMBL/GenBank/DDBJ whole genome shotgun (WGS) entry which is preliminary data.</text>
</comment>
<name>A0A2M8J211_9RHOB</name>
<sequence length="379" mass="39101">MSADAFVTRFDPPIGDGIGPLASLRLAVKDNFDIAGHVTGAGNPEWADTHNPAQDTAPLVSHLIKLGTHLVGKTQMDELAYSLMGQNARYGTPENPAGPGRVPGGSSSGSASAVAAGLADIGLGTDTGGSVRIPAAFCGLWGWRPTHGLLDARGLLPLAPSYDVPGFMTRDGATLQHLAELLAPEAAPPRGEPRVPADMWDFADAETLSALAPLRQGDPAPLLSLRLREALLPTFRVCQGAEVAQVFGAWIKEHEPAFGPGVRERFAGAMALAPQDISAAQSMRAEITGAIDAALNGGIIRVPTAPGPAPLLTLDGQGMEAYRNRALTLLCLSGHAGLPQVTIPLRSATGLPIGLSLIGPRGSDAGLIAMAVDMAKSTR</sequence>
<protein>
    <submittedName>
        <fullName evidence="2">Amidase</fullName>
    </submittedName>
</protein>
<dbReference type="Pfam" id="PF01425">
    <property type="entry name" value="Amidase"/>
    <property type="match status" value="2"/>
</dbReference>
<dbReference type="InterPro" id="IPR023631">
    <property type="entry name" value="Amidase_dom"/>
</dbReference>
<dbReference type="InterPro" id="IPR020556">
    <property type="entry name" value="Amidase_CS"/>
</dbReference>
<dbReference type="NCBIfam" id="NF006169">
    <property type="entry name" value="PRK08310.1"/>
    <property type="match status" value="1"/>
</dbReference>
<evidence type="ECO:0000313" key="2">
    <source>
        <dbReference type="EMBL" id="PJE36816.1"/>
    </source>
</evidence>
<dbReference type="AlphaFoldDB" id="A0A2M8J211"/>
<dbReference type="OrthoDB" id="9777859at2"/>
<keyword evidence="3" id="KW-1185">Reference proteome</keyword>
<dbReference type="SUPFAM" id="SSF75304">
    <property type="entry name" value="Amidase signature (AS) enzymes"/>
    <property type="match status" value="1"/>
</dbReference>
<feature type="domain" description="Amidase" evidence="1">
    <location>
        <begin position="271"/>
        <end position="367"/>
    </location>
</feature>
<proteinExistence type="predicted"/>
<organism evidence="2 3">
    <name type="scientific">Pseudooceanicola lipolyticus</name>
    <dbReference type="NCBI Taxonomy" id="2029104"/>
    <lineage>
        <taxon>Bacteria</taxon>
        <taxon>Pseudomonadati</taxon>
        <taxon>Pseudomonadota</taxon>
        <taxon>Alphaproteobacteria</taxon>
        <taxon>Rhodobacterales</taxon>
        <taxon>Paracoccaceae</taxon>
        <taxon>Pseudooceanicola</taxon>
    </lineage>
</organism>
<dbReference type="PANTHER" id="PTHR46310">
    <property type="entry name" value="AMIDASE 1"/>
    <property type="match status" value="1"/>
</dbReference>
<evidence type="ECO:0000313" key="3">
    <source>
        <dbReference type="Proteomes" id="UP000231553"/>
    </source>
</evidence>
<dbReference type="Gene3D" id="3.90.1300.10">
    <property type="entry name" value="Amidase signature (AS) domain"/>
    <property type="match status" value="1"/>
</dbReference>
<reference evidence="2 3" key="1">
    <citation type="journal article" date="2018" name="Int. J. Syst. Evol. Microbiol.">
        <title>Pseudooceanicola lipolyticus sp. nov., a marine alphaproteobacterium, reclassification of Oceanicola flagellatus as Pseudooceanicola flagellatus comb. nov. and emended description of the genus Pseudooceanicola.</title>
        <authorList>
            <person name="Huang M.-M."/>
            <person name="Guo L.-L."/>
            <person name="Wu Y.-H."/>
            <person name="Lai Q.-L."/>
            <person name="Shao Z.-Z."/>
            <person name="Wang C.-S."/>
            <person name="Wu M."/>
            <person name="Xu X.-W."/>
        </authorList>
    </citation>
    <scope>NUCLEOTIDE SEQUENCE [LARGE SCALE GENOMIC DNA]</scope>
    <source>
        <strain evidence="2 3">157</strain>
    </source>
</reference>
<accession>A0A2M8J211</accession>
<dbReference type="EMBL" id="PGTB01000030">
    <property type="protein sequence ID" value="PJE36816.1"/>
    <property type="molecule type" value="Genomic_DNA"/>
</dbReference>
<gene>
    <name evidence="2" type="ORF">CVM52_10235</name>
</gene>
<dbReference type="Proteomes" id="UP000231553">
    <property type="component" value="Unassembled WGS sequence"/>
</dbReference>
<dbReference type="PROSITE" id="PS00571">
    <property type="entry name" value="AMIDASES"/>
    <property type="match status" value="1"/>
</dbReference>
<evidence type="ECO:0000259" key="1">
    <source>
        <dbReference type="Pfam" id="PF01425"/>
    </source>
</evidence>
<dbReference type="PANTHER" id="PTHR46310:SF7">
    <property type="entry name" value="AMIDASE 1"/>
    <property type="match status" value="1"/>
</dbReference>